<organism evidence="1 2">
    <name type="scientific">Roseibium salinum</name>
    <dbReference type="NCBI Taxonomy" id="1604349"/>
    <lineage>
        <taxon>Bacteria</taxon>
        <taxon>Pseudomonadati</taxon>
        <taxon>Pseudomonadota</taxon>
        <taxon>Alphaproteobacteria</taxon>
        <taxon>Hyphomicrobiales</taxon>
        <taxon>Stappiaceae</taxon>
        <taxon>Roseibium</taxon>
    </lineage>
</organism>
<dbReference type="EMBL" id="JAPEVI010000003">
    <property type="protein sequence ID" value="MCX2722116.1"/>
    <property type="molecule type" value="Genomic_DNA"/>
</dbReference>
<dbReference type="RefSeq" id="WP_265961816.1">
    <property type="nucleotide sequence ID" value="NZ_JAPEVI010000003.1"/>
</dbReference>
<name>A0ABT3QZ44_9HYPH</name>
<keyword evidence="2" id="KW-1185">Reference proteome</keyword>
<protein>
    <submittedName>
        <fullName evidence="1">Uncharacterized protein</fullName>
    </submittedName>
</protein>
<dbReference type="Proteomes" id="UP001300261">
    <property type="component" value="Unassembled WGS sequence"/>
</dbReference>
<gene>
    <name evidence="1" type="ORF">ON753_06805</name>
</gene>
<sequence length="229" mass="25133">MTNAPTVLKNGAQKEFRILSSRDGPRDAKWWAETCFLVHALSDGDRSTVEAAIQKSKAGDEAVLMTGRGSVTNELYARLIHLGYMAADHETVPEELREMLEGHTLTGYGSEYAPDFLAAQRAQVNAAGGELGPLEAFARNFSQMDSHHRDLPVEALHYFRDFFASTGNEIDADPGSPREALLSAYERLGVLEGNGQGIWRPTREGTMNAPFLLDMLLCERGALTDPALH</sequence>
<evidence type="ECO:0000313" key="2">
    <source>
        <dbReference type="Proteomes" id="UP001300261"/>
    </source>
</evidence>
<proteinExistence type="predicted"/>
<reference evidence="1 2" key="1">
    <citation type="journal article" date="2016" name="Int. J. Syst. Evol. Microbiol.">
        <title>Labrenzia salina sp. nov., isolated from the rhizosphere of the halophyte Arthrocnemum macrostachyum.</title>
        <authorList>
            <person name="Camacho M."/>
            <person name="Redondo-Gomez S."/>
            <person name="Rodriguez-Llorente I."/>
            <person name="Rohde M."/>
            <person name="Sproer C."/>
            <person name="Schumann P."/>
            <person name="Klenk H.P."/>
            <person name="Montero-Calasanz M.D.C."/>
        </authorList>
    </citation>
    <scope>NUCLEOTIDE SEQUENCE [LARGE SCALE GENOMIC DNA]</scope>
    <source>
        <strain evidence="1 2">DSM 29163</strain>
    </source>
</reference>
<evidence type="ECO:0000313" key="1">
    <source>
        <dbReference type="EMBL" id="MCX2722116.1"/>
    </source>
</evidence>
<accession>A0ABT3QZ44</accession>
<comment type="caution">
    <text evidence="1">The sequence shown here is derived from an EMBL/GenBank/DDBJ whole genome shotgun (WGS) entry which is preliminary data.</text>
</comment>